<gene>
    <name evidence="1" type="ORF">CYJ32_00215</name>
</gene>
<organism evidence="1 2">
    <name type="scientific">Alloscardovia omnicolens</name>
    <dbReference type="NCBI Taxonomy" id="419015"/>
    <lineage>
        <taxon>Bacteria</taxon>
        <taxon>Bacillati</taxon>
        <taxon>Actinomycetota</taxon>
        <taxon>Actinomycetes</taxon>
        <taxon>Bifidobacteriales</taxon>
        <taxon>Bifidobacteriaceae</taxon>
        <taxon>Alloscardovia</taxon>
    </lineage>
</organism>
<comment type="caution">
    <text evidence="1">The sequence shown here is derived from an EMBL/GenBank/DDBJ whole genome shotgun (WGS) entry which is preliminary data.</text>
</comment>
<evidence type="ECO:0000313" key="2">
    <source>
        <dbReference type="Proteomes" id="UP000242263"/>
    </source>
</evidence>
<sequence>MSLLGAIWSLKRQFPFSTITRSILRIVEAATDALRSQYRRKHVDVRGDAVYASIENTRANISEATCRLQEDVDRARAQFEADKAAADELKGQKAPSLYGMKQCFKIAGNPKGKTPFERILDAMFAQMMAEIMRQMVEERQRQAREEAEKHLYERRKGMWGAEKCLKVANPAQSTAR</sequence>
<accession>A0A2I1M706</accession>
<reference evidence="1 2" key="1">
    <citation type="submission" date="2017-12" db="EMBL/GenBank/DDBJ databases">
        <title>Phylogenetic diversity of female urinary microbiome.</title>
        <authorList>
            <person name="Thomas-White K."/>
            <person name="Wolfe A.J."/>
        </authorList>
    </citation>
    <scope>NUCLEOTIDE SEQUENCE [LARGE SCALE GENOMIC DNA]</scope>
    <source>
        <strain evidence="1 2">UMB0064</strain>
    </source>
</reference>
<proteinExistence type="predicted"/>
<evidence type="ECO:0000313" key="1">
    <source>
        <dbReference type="EMBL" id="PKZ15913.1"/>
    </source>
</evidence>
<dbReference type="EMBL" id="PKGU01000001">
    <property type="protein sequence ID" value="PKZ15913.1"/>
    <property type="molecule type" value="Genomic_DNA"/>
</dbReference>
<dbReference type="Proteomes" id="UP000242263">
    <property type="component" value="Unassembled WGS sequence"/>
</dbReference>
<dbReference type="AlphaFoldDB" id="A0A2I1M706"/>
<name>A0A2I1M706_9BIFI</name>
<protein>
    <submittedName>
        <fullName evidence="1">Uncharacterized protein</fullName>
    </submittedName>
</protein>